<reference evidence="1 2" key="1">
    <citation type="submission" date="2018-05" db="EMBL/GenBank/DDBJ databases">
        <title>Leucothrix arctica sp. nov., isolated from Arctic seawater.</title>
        <authorList>
            <person name="Choi A."/>
            <person name="Baek K."/>
        </authorList>
    </citation>
    <scope>NUCLEOTIDE SEQUENCE [LARGE SCALE GENOMIC DNA]</scope>
    <source>
        <strain evidence="1 2">JCM 18388</strain>
    </source>
</reference>
<evidence type="ECO:0000313" key="2">
    <source>
        <dbReference type="Proteomes" id="UP000245539"/>
    </source>
</evidence>
<proteinExistence type="predicted"/>
<dbReference type="RefSeq" id="WP_109837277.1">
    <property type="nucleotide sequence ID" value="NZ_QGKM01000019.1"/>
</dbReference>
<protein>
    <recommendedName>
        <fullName evidence="3">Nucleotidyltransferase</fullName>
    </recommendedName>
</protein>
<dbReference type="Pfam" id="PF08843">
    <property type="entry name" value="AbiEii"/>
    <property type="match status" value="1"/>
</dbReference>
<dbReference type="EMBL" id="QGKM01000019">
    <property type="protein sequence ID" value="PWQ98018.1"/>
    <property type="molecule type" value="Genomic_DNA"/>
</dbReference>
<evidence type="ECO:0008006" key="3">
    <source>
        <dbReference type="Google" id="ProtNLM"/>
    </source>
</evidence>
<keyword evidence="2" id="KW-1185">Reference proteome</keyword>
<dbReference type="InterPro" id="IPR014942">
    <property type="entry name" value="AbiEii"/>
</dbReference>
<evidence type="ECO:0000313" key="1">
    <source>
        <dbReference type="EMBL" id="PWQ98018.1"/>
    </source>
</evidence>
<dbReference type="AlphaFoldDB" id="A0A317CHI9"/>
<organism evidence="1 2">
    <name type="scientific">Leucothrix pacifica</name>
    <dbReference type="NCBI Taxonomy" id="1247513"/>
    <lineage>
        <taxon>Bacteria</taxon>
        <taxon>Pseudomonadati</taxon>
        <taxon>Pseudomonadota</taxon>
        <taxon>Gammaproteobacteria</taxon>
        <taxon>Thiotrichales</taxon>
        <taxon>Thiotrichaceae</taxon>
        <taxon>Leucothrix</taxon>
    </lineage>
</organism>
<dbReference type="OrthoDB" id="5918411at2"/>
<gene>
    <name evidence="1" type="ORF">DKW60_08745</name>
</gene>
<name>A0A317CHI9_9GAMM</name>
<dbReference type="Proteomes" id="UP000245539">
    <property type="component" value="Unassembled WGS sequence"/>
</dbReference>
<sequence>MTTTNHLDPDWISALSIIKKQADHLDIPFMVIGASARDILLDASNISPIRATRDVDLAIEIANWERFGELKAALIETKSFKPDKAMQRVIFEDHLPIDLVPYGAIETNAEISWPPDHVILMSVAGMTDVFDASLSLPITNSPEALDINVASSTGIALLKLLAWESRKASITKDAEDLYFLIRHYIDLGNQENLQTNHEDLFDDIDTAHARLLGRDLLALCSPQTLSTVKTILDRETDDSNESVLVRNMLPRHADSNQASQCRALLIAIRTELSGVNPS</sequence>
<comment type="caution">
    <text evidence="1">The sequence shown here is derived from an EMBL/GenBank/DDBJ whole genome shotgun (WGS) entry which is preliminary data.</text>
</comment>
<accession>A0A317CHI9</accession>